<sequence length="355" mass="38694">MSAANETKPKDTETKDAPKPQGAEKQGVPALGALDEDDEFEEFESADWPESETVAGRAQSNGFAQAGAASVALDMSGAARSDGDHLWEDNWDDDDIEDDFSHALRTMRAVRRTRFVLTTSTPPRRIHHVPLGIGRGDRVLFVVVDMQAAGEQGNADAVAAADTHLSEYESRDNAASEVREADGEDAELEAMKQRVAEMEAEAAKLREMNDAAEQEMGGAGTGSAFPTEEEKMEVDSRSIYVGNVDYGATPEEIQQHFQSCGTINRVTILCDKFTGHPKGFAYVEFADPSFVENAAVLNESLFRGRLLKVTPKRTNFPGLAARGRGRGRGFRGGFRGRGGYRPRGSWRGRGRGRGY</sequence>
<dbReference type="GO" id="GO:0043248">
    <property type="term" value="P:proteasome assembly"/>
    <property type="evidence" value="ECO:0007669"/>
    <property type="project" value="UniProtKB-UniRule"/>
</dbReference>
<evidence type="ECO:0000256" key="1">
    <source>
        <dbReference type="ARBA" id="ARBA00022884"/>
    </source>
</evidence>
<dbReference type="Pfam" id="PF00076">
    <property type="entry name" value="RRM_1"/>
    <property type="match status" value="1"/>
</dbReference>
<name>A0AAF0E0R2_9BASI</name>
<dbReference type="PANTHER" id="PTHR23236">
    <property type="entry name" value="EUKARYOTIC TRANSLATION INITIATION FACTOR 4B/4H"/>
    <property type="match status" value="1"/>
</dbReference>
<keyword evidence="5" id="KW-0175">Coiled coil</keyword>
<evidence type="ECO:0000256" key="2">
    <source>
        <dbReference type="ARBA" id="ARBA00034491"/>
    </source>
</evidence>
<keyword evidence="4" id="KW-0647">Proteasome</keyword>
<reference evidence="8" key="1">
    <citation type="submission" date="2023-03" db="EMBL/GenBank/DDBJ databases">
        <title>Mating type loci evolution in Malassezia.</title>
        <authorList>
            <person name="Coelho M.A."/>
        </authorList>
    </citation>
    <scope>NUCLEOTIDE SEQUENCE</scope>
    <source>
        <strain evidence="8">CBS 7876</strain>
    </source>
</reference>
<dbReference type="Proteomes" id="UP001214603">
    <property type="component" value="Chromosome 3"/>
</dbReference>
<proteinExistence type="inferred from homology"/>
<dbReference type="InterPro" id="IPR035979">
    <property type="entry name" value="RBD_domain_sf"/>
</dbReference>
<accession>A0AAF0E0R2</accession>
<feature type="compositionally biased region" description="Acidic residues" evidence="6">
    <location>
        <begin position="34"/>
        <end position="50"/>
    </location>
</feature>
<feature type="coiled-coil region" evidence="5">
    <location>
        <begin position="181"/>
        <end position="215"/>
    </location>
</feature>
<dbReference type="InterPro" id="IPR012677">
    <property type="entry name" value="Nucleotide-bd_a/b_plait_sf"/>
</dbReference>
<dbReference type="InterPro" id="IPR007834">
    <property type="entry name" value="DSS1_SEM1"/>
</dbReference>
<evidence type="ECO:0000256" key="6">
    <source>
        <dbReference type="SAM" id="MobiDB-lite"/>
    </source>
</evidence>
<dbReference type="SUPFAM" id="SSF54928">
    <property type="entry name" value="RNA-binding domain, RBD"/>
    <property type="match status" value="1"/>
</dbReference>
<evidence type="ECO:0000313" key="9">
    <source>
        <dbReference type="Proteomes" id="UP001214603"/>
    </source>
</evidence>
<dbReference type="SMART" id="SM01385">
    <property type="entry name" value="DSS1_SEM1"/>
    <property type="match status" value="1"/>
</dbReference>
<dbReference type="GO" id="GO:0006406">
    <property type="term" value="P:mRNA export from nucleus"/>
    <property type="evidence" value="ECO:0007669"/>
    <property type="project" value="UniProtKB-UniRule"/>
</dbReference>
<dbReference type="CDD" id="cd12306">
    <property type="entry name" value="RRM_II_PABPs"/>
    <property type="match status" value="1"/>
</dbReference>
<dbReference type="GO" id="GO:0008541">
    <property type="term" value="C:proteasome regulatory particle, lid subcomplex"/>
    <property type="evidence" value="ECO:0007669"/>
    <property type="project" value="UniProtKB-UniRule"/>
</dbReference>
<keyword evidence="1 3" id="KW-0694">RNA-binding</keyword>
<evidence type="ECO:0000256" key="5">
    <source>
        <dbReference type="SAM" id="Coils"/>
    </source>
</evidence>
<evidence type="ECO:0000256" key="4">
    <source>
        <dbReference type="RuleBase" id="RU369057"/>
    </source>
</evidence>
<feature type="compositionally biased region" description="Basic residues" evidence="6">
    <location>
        <begin position="338"/>
        <end position="355"/>
    </location>
</feature>
<keyword evidence="9" id="KW-1185">Reference proteome</keyword>
<comment type="function">
    <text evidence="4">Component of the 26S proteasome, a multiprotein complex involved in the ATP-dependent degradation of ubiquitinated proteins.</text>
</comment>
<dbReference type="SMART" id="SM00360">
    <property type="entry name" value="RRM"/>
    <property type="match status" value="1"/>
</dbReference>
<feature type="compositionally biased region" description="Basic and acidic residues" evidence="6">
    <location>
        <begin position="7"/>
        <end position="18"/>
    </location>
</feature>
<feature type="region of interest" description="Disordered" evidence="6">
    <location>
        <begin position="331"/>
        <end position="355"/>
    </location>
</feature>
<keyword evidence="4" id="KW-0539">Nucleus</keyword>
<gene>
    <name evidence="8" type="ORF">MOBT1_001764</name>
</gene>
<dbReference type="GO" id="GO:0008143">
    <property type="term" value="F:poly(A) binding"/>
    <property type="evidence" value="ECO:0007669"/>
    <property type="project" value="TreeGrafter"/>
</dbReference>
<feature type="domain" description="RRM" evidence="7">
    <location>
        <begin position="237"/>
        <end position="314"/>
    </location>
</feature>
<evidence type="ECO:0000259" key="7">
    <source>
        <dbReference type="PROSITE" id="PS50102"/>
    </source>
</evidence>
<dbReference type="PROSITE" id="PS50102">
    <property type="entry name" value="RRM"/>
    <property type="match status" value="1"/>
</dbReference>
<dbReference type="Gene3D" id="3.30.70.330">
    <property type="match status" value="1"/>
</dbReference>
<organism evidence="8 9">
    <name type="scientific">Malassezia obtusa</name>
    <dbReference type="NCBI Taxonomy" id="76774"/>
    <lineage>
        <taxon>Eukaryota</taxon>
        <taxon>Fungi</taxon>
        <taxon>Dikarya</taxon>
        <taxon>Basidiomycota</taxon>
        <taxon>Ustilaginomycotina</taxon>
        <taxon>Malasseziomycetes</taxon>
        <taxon>Malasseziales</taxon>
        <taxon>Malasseziaceae</taxon>
        <taxon>Malassezia</taxon>
    </lineage>
</organism>
<dbReference type="AlphaFoldDB" id="A0AAF0E0R2"/>
<dbReference type="Pfam" id="PF05160">
    <property type="entry name" value="DSS1_SEM1"/>
    <property type="match status" value="1"/>
</dbReference>
<dbReference type="GO" id="GO:0005737">
    <property type="term" value="C:cytoplasm"/>
    <property type="evidence" value="ECO:0007669"/>
    <property type="project" value="TreeGrafter"/>
</dbReference>
<dbReference type="GO" id="GO:0005634">
    <property type="term" value="C:nucleus"/>
    <property type="evidence" value="ECO:0007669"/>
    <property type="project" value="UniProtKB-SubCell"/>
</dbReference>
<dbReference type="PANTHER" id="PTHR23236:SF12">
    <property type="entry name" value="EUKARYOTIC INITIATION FACTOR 4B-RELATED"/>
    <property type="match status" value="1"/>
</dbReference>
<comment type="similarity">
    <text evidence="2 4">Belongs to the DSS1/SEM1 family.</text>
</comment>
<dbReference type="InterPro" id="IPR000504">
    <property type="entry name" value="RRM_dom"/>
</dbReference>
<evidence type="ECO:0000313" key="8">
    <source>
        <dbReference type="EMBL" id="WFD03075.1"/>
    </source>
</evidence>
<protein>
    <recommendedName>
        <fullName evidence="4">26S proteasome complex subunit SEM1</fullName>
    </recommendedName>
</protein>
<evidence type="ECO:0000256" key="3">
    <source>
        <dbReference type="PROSITE-ProRule" id="PRU00176"/>
    </source>
</evidence>
<dbReference type="EMBL" id="CP119936">
    <property type="protein sequence ID" value="WFD03075.1"/>
    <property type="molecule type" value="Genomic_DNA"/>
</dbReference>
<feature type="region of interest" description="Disordered" evidence="6">
    <location>
        <begin position="1"/>
        <end position="57"/>
    </location>
</feature>
<comment type="subcellular location">
    <subcellularLocation>
        <location evidence="4">Nucleus</location>
    </subcellularLocation>
</comment>